<name>A0A0D2MRA8_9CHLO</name>
<evidence type="ECO:0000256" key="3">
    <source>
        <dbReference type="ARBA" id="ARBA00012759"/>
    </source>
</evidence>
<evidence type="ECO:0000256" key="5">
    <source>
        <dbReference type="ARBA" id="ARBA00022786"/>
    </source>
</evidence>
<evidence type="ECO:0000259" key="9">
    <source>
        <dbReference type="PROSITE" id="PS50235"/>
    </source>
</evidence>
<reference evidence="10 11" key="1">
    <citation type="journal article" date="2013" name="BMC Genomics">
        <title>Reconstruction of the lipid metabolism for the microalga Monoraphidium neglectum from its genome sequence reveals characteristics suitable for biofuel production.</title>
        <authorList>
            <person name="Bogen C."/>
            <person name="Al-Dilaimi A."/>
            <person name="Albersmeier A."/>
            <person name="Wichmann J."/>
            <person name="Grundmann M."/>
            <person name="Rupp O."/>
            <person name="Lauersen K.J."/>
            <person name="Blifernez-Klassen O."/>
            <person name="Kalinowski J."/>
            <person name="Goesmann A."/>
            <person name="Mussgnug J.H."/>
            <person name="Kruse O."/>
        </authorList>
    </citation>
    <scope>NUCLEOTIDE SEQUENCE [LARGE SCALE GENOMIC DNA]</scope>
    <source>
        <strain evidence="10 11">SAG 48.87</strain>
    </source>
</reference>
<sequence length="494" mass="52115">MLAALAQFGSNFEPAPAAAAEPSGGGGGGGGGGAHDSVDAAGAGAKPAAPPAGAKRQPAGAAQQQQQHQQQQHQQQQQQQQQHQQHGAQRQGLQTEAAALQLGGSALMPSMFNDVIARFSPRRASALAAAAAAAASAAGPQSGGSGGGAAQQGAGRVTMAQRLQGAAGGVEQEQEDAQEFLQHIVDRAHEELVALAAAAGQQQQPQVPSDGDDGGDGKQQQGRGGEEEEEEWSQVVGRRNKAGTVRGREDLGGSSVVAAAFRGSFKSTVRARTPGASKPSITLQPFYMLHLDIQQPGVRSVEDALDVLTLSEHLSDYKVKGSSVPAEAEKVTRLHKLPQMLMLHINRFAYDAERGNTVKLHQHIAFPSQLRLRPGWLSEDCPDRRGAAQGYRLVASIIHHGRNSSSECWRLVTFAWGLFDTTQIAAAAIVTSAPLHIRVAPPAPDAADIKSGHYSAHVQQPDGRWLHFNDANVSPVNLHQVLSEKTYVLVYQKI</sequence>
<dbReference type="OrthoDB" id="429671at2759"/>
<dbReference type="GO" id="GO:0016579">
    <property type="term" value="P:protein deubiquitination"/>
    <property type="evidence" value="ECO:0007669"/>
    <property type="project" value="InterPro"/>
</dbReference>
<proteinExistence type="inferred from homology"/>
<keyword evidence="5" id="KW-0833">Ubl conjugation pathway</keyword>
<comment type="similarity">
    <text evidence="2">Belongs to the peptidase C19 family.</text>
</comment>
<dbReference type="GO" id="GO:0004843">
    <property type="term" value="F:cysteine-type deubiquitinase activity"/>
    <property type="evidence" value="ECO:0007669"/>
    <property type="project" value="UniProtKB-EC"/>
</dbReference>
<keyword evidence="6 10" id="KW-0378">Hydrolase</keyword>
<dbReference type="Gene3D" id="3.90.70.10">
    <property type="entry name" value="Cysteine proteinases"/>
    <property type="match status" value="1"/>
</dbReference>
<keyword evidence="11" id="KW-1185">Reference proteome</keyword>
<dbReference type="GeneID" id="25728057"/>
<keyword evidence="4" id="KW-0645">Protease</keyword>
<protein>
    <recommendedName>
        <fullName evidence="3">ubiquitinyl hydrolase 1</fullName>
        <ecNumber evidence="3">3.4.19.12</ecNumber>
    </recommendedName>
</protein>
<dbReference type="RefSeq" id="XP_013896130.1">
    <property type="nucleotide sequence ID" value="XM_014040676.1"/>
</dbReference>
<evidence type="ECO:0000256" key="8">
    <source>
        <dbReference type="SAM" id="MobiDB-lite"/>
    </source>
</evidence>
<dbReference type="PANTHER" id="PTHR24006">
    <property type="entry name" value="UBIQUITIN CARBOXYL-TERMINAL HYDROLASE"/>
    <property type="match status" value="1"/>
</dbReference>
<accession>A0A0D2MRA8</accession>
<dbReference type="InterPro" id="IPR038765">
    <property type="entry name" value="Papain-like_cys_pep_sf"/>
</dbReference>
<evidence type="ECO:0000256" key="2">
    <source>
        <dbReference type="ARBA" id="ARBA00009085"/>
    </source>
</evidence>
<dbReference type="EMBL" id="KK102704">
    <property type="protein sequence ID" value="KIY97110.1"/>
    <property type="molecule type" value="Genomic_DNA"/>
</dbReference>
<dbReference type="AlphaFoldDB" id="A0A0D2MRA8"/>
<dbReference type="InterPro" id="IPR028889">
    <property type="entry name" value="USP"/>
</dbReference>
<feature type="compositionally biased region" description="Low complexity" evidence="8">
    <location>
        <begin position="39"/>
        <end position="92"/>
    </location>
</feature>
<feature type="compositionally biased region" description="Low complexity" evidence="8">
    <location>
        <begin position="198"/>
        <end position="209"/>
    </location>
</feature>
<comment type="catalytic activity">
    <reaction evidence="1">
        <text>Thiol-dependent hydrolysis of ester, thioester, amide, peptide and isopeptide bonds formed by the C-terminal Gly of ubiquitin (a 76-residue protein attached to proteins as an intracellular targeting signal).</text>
        <dbReference type="EC" id="3.4.19.12"/>
    </reaction>
</comment>
<evidence type="ECO:0000256" key="4">
    <source>
        <dbReference type="ARBA" id="ARBA00022670"/>
    </source>
</evidence>
<evidence type="ECO:0000313" key="10">
    <source>
        <dbReference type="EMBL" id="KIY97110.1"/>
    </source>
</evidence>
<dbReference type="GO" id="GO:0005634">
    <property type="term" value="C:nucleus"/>
    <property type="evidence" value="ECO:0007669"/>
    <property type="project" value="TreeGrafter"/>
</dbReference>
<dbReference type="GO" id="GO:0005829">
    <property type="term" value="C:cytosol"/>
    <property type="evidence" value="ECO:0007669"/>
    <property type="project" value="TreeGrafter"/>
</dbReference>
<feature type="compositionally biased region" description="Low complexity" evidence="8">
    <location>
        <begin position="127"/>
        <end position="140"/>
    </location>
</feature>
<gene>
    <name evidence="10" type="ORF">MNEG_10853</name>
</gene>
<feature type="region of interest" description="Disordered" evidence="8">
    <location>
        <begin position="198"/>
        <end position="249"/>
    </location>
</feature>
<evidence type="ECO:0000313" key="11">
    <source>
        <dbReference type="Proteomes" id="UP000054498"/>
    </source>
</evidence>
<dbReference type="GO" id="GO:0006508">
    <property type="term" value="P:proteolysis"/>
    <property type="evidence" value="ECO:0007669"/>
    <property type="project" value="UniProtKB-KW"/>
</dbReference>
<feature type="region of interest" description="Disordered" evidence="8">
    <location>
        <begin position="127"/>
        <end position="153"/>
    </location>
</feature>
<keyword evidence="7" id="KW-0788">Thiol protease</keyword>
<dbReference type="InterPro" id="IPR001394">
    <property type="entry name" value="Peptidase_C19_UCH"/>
</dbReference>
<feature type="compositionally biased region" description="Gly residues" evidence="8">
    <location>
        <begin position="141"/>
        <end position="150"/>
    </location>
</feature>
<feature type="domain" description="USP" evidence="9">
    <location>
        <begin position="97"/>
        <end position="494"/>
    </location>
</feature>
<dbReference type="STRING" id="145388.A0A0D2MRA8"/>
<dbReference type="Pfam" id="PF00443">
    <property type="entry name" value="UCH"/>
    <property type="match status" value="2"/>
</dbReference>
<dbReference type="InterPro" id="IPR050164">
    <property type="entry name" value="Peptidase_C19"/>
</dbReference>
<dbReference type="CDD" id="cd02257">
    <property type="entry name" value="Peptidase_C19"/>
    <property type="match status" value="1"/>
</dbReference>
<organism evidence="10 11">
    <name type="scientific">Monoraphidium neglectum</name>
    <dbReference type="NCBI Taxonomy" id="145388"/>
    <lineage>
        <taxon>Eukaryota</taxon>
        <taxon>Viridiplantae</taxon>
        <taxon>Chlorophyta</taxon>
        <taxon>core chlorophytes</taxon>
        <taxon>Chlorophyceae</taxon>
        <taxon>CS clade</taxon>
        <taxon>Sphaeropleales</taxon>
        <taxon>Selenastraceae</taxon>
        <taxon>Monoraphidium</taxon>
    </lineage>
</organism>
<dbReference type="KEGG" id="mng:MNEG_10853"/>
<evidence type="ECO:0000256" key="1">
    <source>
        <dbReference type="ARBA" id="ARBA00000707"/>
    </source>
</evidence>
<dbReference type="EC" id="3.4.19.12" evidence="3"/>
<evidence type="ECO:0000256" key="6">
    <source>
        <dbReference type="ARBA" id="ARBA00022801"/>
    </source>
</evidence>
<dbReference type="PANTHER" id="PTHR24006:SF758">
    <property type="entry name" value="UBIQUITIN CARBOXYL-TERMINAL HYDROLASE 36"/>
    <property type="match status" value="1"/>
</dbReference>
<evidence type="ECO:0000256" key="7">
    <source>
        <dbReference type="ARBA" id="ARBA00022807"/>
    </source>
</evidence>
<feature type="compositionally biased region" description="Gly residues" evidence="8">
    <location>
        <begin position="23"/>
        <end position="34"/>
    </location>
</feature>
<dbReference type="SUPFAM" id="SSF54001">
    <property type="entry name" value="Cysteine proteinases"/>
    <property type="match status" value="2"/>
</dbReference>
<dbReference type="PROSITE" id="PS50235">
    <property type="entry name" value="USP_3"/>
    <property type="match status" value="1"/>
</dbReference>
<dbReference type="Proteomes" id="UP000054498">
    <property type="component" value="Unassembled WGS sequence"/>
</dbReference>
<feature type="region of interest" description="Disordered" evidence="8">
    <location>
        <begin position="1"/>
        <end position="96"/>
    </location>
</feature>